<reference evidence="9 10" key="1">
    <citation type="submission" date="2016-05" db="EMBL/GenBank/DDBJ databases">
        <title>Genome sequencing of Trichophyton rubrum CMCC(F)T1i isolated from hair.</title>
        <authorList>
            <person name="Zhan P."/>
            <person name="Tao Y."/>
            <person name="Liu W."/>
        </authorList>
    </citation>
    <scope>NUCLEOTIDE SEQUENCE [LARGE SCALE GENOMIC DNA]</scope>
    <source>
        <strain evidence="10">CMCC(F)T1i</strain>
    </source>
</reference>
<evidence type="ECO:0000313" key="9">
    <source>
        <dbReference type="EMBL" id="OAL66077.1"/>
    </source>
</evidence>
<organism evidence="9 10">
    <name type="scientific">Trichophyton rubrum</name>
    <name type="common">Athlete's foot fungus</name>
    <name type="synonym">Epidermophyton rubrum</name>
    <dbReference type="NCBI Taxonomy" id="5551"/>
    <lineage>
        <taxon>Eukaryota</taxon>
        <taxon>Fungi</taxon>
        <taxon>Dikarya</taxon>
        <taxon>Ascomycota</taxon>
        <taxon>Pezizomycotina</taxon>
        <taxon>Eurotiomycetes</taxon>
        <taxon>Eurotiomycetidae</taxon>
        <taxon>Onygenales</taxon>
        <taxon>Arthrodermataceae</taxon>
        <taxon>Trichophyton</taxon>
    </lineage>
</organism>
<dbReference type="EMBL" id="LHPM01000013">
    <property type="protein sequence ID" value="OAL66077.1"/>
    <property type="molecule type" value="Genomic_DNA"/>
</dbReference>
<evidence type="ECO:0000256" key="3">
    <source>
        <dbReference type="ARBA" id="ARBA00022705"/>
    </source>
</evidence>
<keyword evidence="4" id="KW-0238">DNA-binding</keyword>
<name>A0A178F3P3_TRIRU</name>
<evidence type="ECO:0000256" key="2">
    <source>
        <dbReference type="ARBA" id="ARBA00010977"/>
    </source>
</evidence>
<comment type="similarity">
    <text evidence="2">Belongs to the ORC3 family.</text>
</comment>
<evidence type="ECO:0000259" key="8">
    <source>
        <dbReference type="Pfam" id="PF18137"/>
    </source>
</evidence>
<feature type="domain" description="Origin recognition complex subunit 3 winged helix C-terminal" evidence="8">
    <location>
        <begin position="588"/>
        <end position="692"/>
    </location>
</feature>
<dbReference type="InterPro" id="IPR020795">
    <property type="entry name" value="ORC3"/>
</dbReference>
<dbReference type="Pfam" id="PF18137">
    <property type="entry name" value="WHD_ORC"/>
    <property type="match status" value="1"/>
</dbReference>
<evidence type="ECO:0000256" key="6">
    <source>
        <dbReference type="SAM" id="MobiDB-lite"/>
    </source>
</evidence>
<protein>
    <submittedName>
        <fullName evidence="9">Uncharacterized protein</fullName>
    </submittedName>
</protein>
<dbReference type="GO" id="GO:0031261">
    <property type="term" value="C:DNA replication preinitiation complex"/>
    <property type="evidence" value="ECO:0007669"/>
    <property type="project" value="TreeGrafter"/>
</dbReference>
<dbReference type="InterPro" id="IPR045667">
    <property type="entry name" value="ORC3_N"/>
</dbReference>
<dbReference type="PANTHER" id="PTHR12748:SF0">
    <property type="entry name" value="ORIGIN RECOGNITION COMPLEX SUBUNIT 3"/>
    <property type="match status" value="1"/>
</dbReference>
<comment type="subcellular location">
    <subcellularLocation>
        <location evidence="1">Nucleus</location>
    </subcellularLocation>
</comment>
<keyword evidence="5" id="KW-0539">Nucleus</keyword>
<evidence type="ECO:0000256" key="1">
    <source>
        <dbReference type="ARBA" id="ARBA00004123"/>
    </source>
</evidence>
<dbReference type="GO" id="GO:0005664">
    <property type="term" value="C:nuclear origin of replication recognition complex"/>
    <property type="evidence" value="ECO:0007669"/>
    <property type="project" value="InterPro"/>
</dbReference>
<dbReference type="AlphaFoldDB" id="A0A178F3P3"/>
<dbReference type="Proteomes" id="UP000243015">
    <property type="component" value="Unassembled WGS sequence"/>
</dbReference>
<sequence length="695" mass="77780">MQPGGHEAAGGLAGFEYQGSYIYKPAKKNNDTNGTSNKRRKVNYASSSQSSGSRISPFVPLLNGYETKESVKLRYDLFRDLWAHREHTIQSILREVDSEVLKNIAAFIEESSTVISYNGRIPTGIISVGSNISSTGGLLERLRKELRSSGNACLVTLDSGDTSNIKNALKTIIKLAITSMENIDSYRDYLTSKTGLKLLPCDLDLMLACVRRNGVKKVVIAFKDSEAFDSSVLSDLITLLSSWLDRIPFVFLFGIATSVTYLESRLPRSTVKLLEGRLFDFQDFGDSVDRIFTALFAHNNEGPWIGHSVSHTLMDKSGDCFQSPERFGNIIKYAHMAHFFANPLSVLLAGEIQGGKLQPELCEAIRNTPSFRKHVQHLLDIKDSESAKEMMKDDTILAKQAYLGISVSRQKMRDIFTCVEWLVAFIRNMKSQKSANHSECVILALGGELLESKILVETLEAARKLNSEELDTAFGLISNLSTESAAILDEIRELIRTKKSKGVLRSQHDAQLTRHNTTIVGQRVKLTKGKAKLSNEELKYSELVDRLCDSIQNYLAEKLINPKDLFLHECLIFDFKSPVRNTFTPKCRHTVERALSHPFDYLDSKEGGEIETLSAGQPPISILYQLYLESGAVVNVYDLWRAFYAILGGEDADRCDERVAFSIFYQSLAELKMMGMARISRKKTDHLAKSAWTGL</sequence>
<evidence type="ECO:0000313" key="10">
    <source>
        <dbReference type="Proteomes" id="UP000243015"/>
    </source>
</evidence>
<gene>
    <name evidence="9" type="ORF">A7C99_3182</name>
</gene>
<dbReference type="GO" id="GO:0005656">
    <property type="term" value="C:nuclear pre-replicative complex"/>
    <property type="evidence" value="ECO:0007669"/>
    <property type="project" value="TreeGrafter"/>
</dbReference>
<comment type="caution">
    <text evidence="9">The sequence shown here is derived from an EMBL/GenBank/DDBJ whole genome shotgun (WGS) entry which is preliminary data.</text>
</comment>
<evidence type="ECO:0000259" key="7">
    <source>
        <dbReference type="Pfam" id="PF07034"/>
    </source>
</evidence>
<dbReference type="Pfam" id="PF07034">
    <property type="entry name" value="ORC3_N"/>
    <property type="match status" value="1"/>
</dbReference>
<keyword evidence="3" id="KW-0235">DNA replication</keyword>
<dbReference type="VEuPathDB" id="FungiDB:TERG_01815"/>
<dbReference type="GO" id="GO:0003688">
    <property type="term" value="F:DNA replication origin binding"/>
    <property type="evidence" value="ECO:0007669"/>
    <property type="project" value="TreeGrafter"/>
</dbReference>
<evidence type="ECO:0000256" key="4">
    <source>
        <dbReference type="ARBA" id="ARBA00023125"/>
    </source>
</evidence>
<evidence type="ECO:0000256" key="5">
    <source>
        <dbReference type="ARBA" id="ARBA00023242"/>
    </source>
</evidence>
<dbReference type="PANTHER" id="PTHR12748">
    <property type="entry name" value="ORIGIN RECOGNITION COMPLEX SUBUNIT 3"/>
    <property type="match status" value="1"/>
</dbReference>
<dbReference type="CDD" id="cd20704">
    <property type="entry name" value="Orc3"/>
    <property type="match status" value="1"/>
</dbReference>
<accession>A0A178F3P3</accession>
<feature type="region of interest" description="Disordered" evidence="6">
    <location>
        <begin position="25"/>
        <end position="54"/>
    </location>
</feature>
<dbReference type="InterPro" id="IPR040855">
    <property type="entry name" value="ORC_WH_C"/>
</dbReference>
<proteinExistence type="inferred from homology"/>
<dbReference type="GO" id="GO:0006270">
    <property type="term" value="P:DNA replication initiation"/>
    <property type="evidence" value="ECO:0007669"/>
    <property type="project" value="TreeGrafter"/>
</dbReference>
<feature type="domain" description="Origin recognition complex subunit 3 N-terminal" evidence="7">
    <location>
        <begin position="18"/>
        <end position="347"/>
    </location>
</feature>